<dbReference type="Gene3D" id="1.10.443.20">
    <property type="entry name" value="Centromere DNA-binding protein complex CBF3 subunit, domain 2"/>
    <property type="match status" value="1"/>
</dbReference>
<dbReference type="STRING" id="4795.A0A225VY87"/>
<dbReference type="InterPro" id="IPR038279">
    <property type="entry name" value="Ndc10_dom2_sf"/>
</dbReference>
<feature type="domain" description="Ndc10" evidence="1">
    <location>
        <begin position="51"/>
        <end position="192"/>
    </location>
</feature>
<dbReference type="InterPro" id="IPR011010">
    <property type="entry name" value="DNA_brk_join_enz"/>
</dbReference>
<comment type="caution">
    <text evidence="2">The sequence shown here is derived from an EMBL/GenBank/DDBJ whole genome shotgun (WGS) entry which is preliminary data.</text>
</comment>
<reference evidence="3" key="1">
    <citation type="submission" date="2017-03" db="EMBL/GenBank/DDBJ databases">
        <title>Phytopthora megakarya and P. palmivora, two closely related causual agents of cacao black pod achieved similar genome size and gene model numbers by different mechanisms.</title>
        <authorList>
            <person name="Ali S."/>
            <person name="Shao J."/>
            <person name="Larry D.J."/>
            <person name="Kronmiller B."/>
            <person name="Shen D."/>
            <person name="Strem M.D."/>
            <person name="Melnick R.L."/>
            <person name="Guiltinan M.J."/>
            <person name="Tyler B.M."/>
            <person name="Meinhardt L.W."/>
            <person name="Bailey B.A."/>
        </authorList>
    </citation>
    <scope>NUCLEOTIDE SEQUENCE [LARGE SCALE GENOMIC DNA]</scope>
    <source>
        <strain evidence="3">zdho120</strain>
    </source>
</reference>
<keyword evidence="3" id="KW-1185">Reference proteome</keyword>
<dbReference type="GO" id="GO:0003677">
    <property type="term" value="F:DNA binding"/>
    <property type="evidence" value="ECO:0007669"/>
    <property type="project" value="InterPro"/>
</dbReference>
<evidence type="ECO:0000313" key="2">
    <source>
        <dbReference type="EMBL" id="OWZ09550.1"/>
    </source>
</evidence>
<dbReference type="Pfam" id="PF16787">
    <property type="entry name" value="NDC10_II"/>
    <property type="match status" value="1"/>
</dbReference>
<sequence>MVDLWKQQSRAKFKEDERKRKQYENRGASTLLDGYSRFDQIKEIARFVGLQKTNQVGRIEVGACIKSKYVENCPHGMLGFYFFWRWHVEGESFSDFTSPECWYPIKLLKTGTDPTKPMSYKVYHDAITAALTHIGIHSKAKPHAGRGSRSCMADLGGASESQIRHLGRWNTNQSMEKCYLTSLPREVMRTLAGFEPSRGSFFGSCFR</sequence>
<protein>
    <recommendedName>
        <fullName evidence="1">Ndc10 domain-containing protein</fullName>
    </recommendedName>
</protein>
<dbReference type="Proteomes" id="UP000198211">
    <property type="component" value="Unassembled WGS sequence"/>
</dbReference>
<dbReference type="SUPFAM" id="SSF56349">
    <property type="entry name" value="DNA breaking-rejoining enzymes"/>
    <property type="match status" value="1"/>
</dbReference>
<dbReference type="InterPro" id="IPR031872">
    <property type="entry name" value="NDC10_II"/>
</dbReference>
<dbReference type="AlphaFoldDB" id="A0A225VY87"/>
<evidence type="ECO:0000259" key="1">
    <source>
        <dbReference type="Pfam" id="PF16787"/>
    </source>
</evidence>
<gene>
    <name evidence="2" type="ORF">PHMEG_00017727</name>
</gene>
<evidence type="ECO:0000313" key="3">
    <source>
        <dbReference type="Proteomes" id="UP000198211"/>
    </source>
</evidence>
<accession>A0A225VY87</accession>
<organism evidence="2 3">
    <name type="scientific">Phytophthora megakarya</name>
    <dbReference type="NCBI Taxonomy" id="4795"/>
    <lineage>
        <taxon>Eukaryota</taxon>
        <taxon>Sar</taxon>
        <taxon>Stramenopiles</taxon>
        <taxon>Oomycota</taxon>
        <taxon>Peronosporomycetes</taxon>
        <taxon>Peronosporales</taxon>
        <taxon>Peronosporaceae</taxon>
        <taxon>Phytophthora</taxon>
    </lineage>
</organism>
<proteinExistence type="predicted"/>
<name>A0A225VY87_9STRA</name>
<dbReference type="EMBL" id="NBNE01002746">
    <property type="protein sequence ID" value="OWZ09550.1"/>
    <property type="molecule type" value="Genomic_DNA"/>
</dbReference>
<dbReference type="OrthoDB" id="120763at2759"/>